<evidence type="ECO:0000256" key="9">
    <source>
        <dbReference type="ARBA" id="ARBA00022842"/>
    </source>
</evidence>
<evidence type="ECO:0000256" key="2">
    <source>
        <dbReference type="ARBA" id="ARBA00004123"/>
    </source>
</evidence>
<dbReference type="GO" id="GO:0048257">
    <property type="term" value="F:3'-flap endonuclease activity"/>
    <property type="evidence" value="ECO:0007669"/>
    <property type="project" value="TreeGrafter"/>
</dbReference>
<protein>
    <recommendedName>
        <fullName evidence="13">Crossover junction endonuclease MUS81</fullName>
        <ecNumber evidence="13">3.1.22.-</ecNumber>
    </recommendedName>
</protein>
<evidence type="ECO:0000256" key="12">
    <source>
        <dbReference type="ARBA" id="ARBA00023242"/>
    </source>
</evidence>
<dbReference type="Pfam" id="PF02732">
    <property type="entry name" value="ERCC4"/>
    <property type="match status" value="1"/>
</dbReference>
<dbReference type="InterPro" id="IPR011335">
    <property type="entry name" value="Restrct_endonuc-II-like"/>
</dbReference>
<sequence>MSGQLRKKVKPVEGPNLLFQSWIKEAMEKAFIKDAKSYYAYRKAFSSLKKYPLLLLSGKDCKILEGFGSKLCDLLDEKLAKYANELQLSVIEAIHYGNKSLKTSTPTPTATPTSTVVQSLCSINPLDEPKEEILCKEPEQSTPKNDDMPSSTFAEPMNHDNNNNNNTVTSETKNNNNERILLEDSSLQKKIVEVIRSSKHPLGCSMCELSACIRTDKPTDPELLLSEINRLIDQKIVHCVTDSPGRFKLIECESDIPNSLCSESEVSRDGVESTAETSLNSKTSTRRSLIQSIANESVDTSSEISSYPLSFTYVDENDNLVVSRQNAHQREYTIDEEKLSGYRICCIYEDLIVSGLSYRIDWSRSQLTENDVSYTLAYLLDSNAPKLSTKQMLNNNSGNSGSNETNPLDSSHEVKEFKSIENGTTTSISTTSLTTIAMTTTTTTAFTFKPVSKVNGNNTKTAIKRSKSQEMSMCTEPTKKLSRNNTISSVAETTKQPVSPTQLHPILARQLIEGCQLQNYHSQQSSSSNIPLSVQSTNTVSSSVTVNVNLQPQNQSTPLSSSQIIPGGSYEIILLADVRENFGSNKVRQMLPTVFQKYNIKCESRALPVGDFLWVARWRDESDSLMEAVLDQIVERKRMDDLAHSIVDGRFTEQKYRLKRTGLLQPIYLIEECSTMHNQKVAYDVLIQAISNTQVIDGFQVMTSRGPEDTVDLLAMLSRRLQSRGSNDLIITNHKSSDTSFKLNTINAMGWCEFVKLANKSPDPTVRDVFAKHLLQIPGCSGPKITSILQNYPTPSSLMDAYDKQLTTSQKDNMLANLKPSDGNRCFGAALSRRISLAYNTL</sequence>
<keyword evidence="9 13" id="KW-0460">Magnesium</keyword>
<dbReference type="GO" id="GO:0031573">
    <property type="term" value="P:mitotic intra-S DNA damage checkpoint signaling"/>
    <property type="evidence" value="ECO:0007669"/>
    <property type="project" value="TreeGrafter"/>
</dbReference>
<dbReference type="CDD" id="cd20074">
    <property type="entry name" value="XPF_nuclease_Mus81"/>
    <property type="match status" value="1"/>
</dbReference>
<dbReference type="InterPro" id="IPR047416">
    <property type="entry name" value="XPF_nuclease_Mus81"/>
</dbReference>
<comment type="function">
    <text evidence="13">Interacts with EME1 to form a DNA structure-specific endonuclease with substrate preference for branched DNA structures with a 5'-end at the branch nick. Typical substrates include 3'-flap structures, D-loops, replication forks and nicked Holliday junctions. May be required in mitosis for the processing of stalled or collapsed replication fork intermediates. May be required in meiosis for the repair of meiosis-specific double strand breaks subsequent to single-end invasion (SEI).</text>
</comment>
<keyword evidence="10 13" id="KW-0233">DNA recombination</keyword>
<dbReference type="InterPro" id="IPR033309">
    <property type="entry name" value="Mus81"/>
</dbReference>
<evidence type="ECO:0000256" key="1">
    <source>
        <dbReference type="ARBA" id="ARBA00001946"/>
    </source>
</evidence>
<dbReference type="GO" id="GO:0000727">
    <property type="term" value="P:double-strand break repair via break-induced replication"/>
    <property type="evidence" value="ECO:0007669"/>
    <property type="project" value="UniProtKB-UniRule"/>
</dbReference>
<evidence type="ECO:0000256" key="13">
    <source>
        <dbReference type="RuleBase" id="RU369042"/>
    </source>
</evidence>
<keyword evidence="4 13" id="KW-0540">Nuclease</keyword>
<evidence type="ECO:0000256" key="10">
    <source>
        <dbReference type="ARBA" id="ARBA00023172"/>
    </source>
</evidence>
<dbReference type="GO" id="GO:0048476">
    <property type="term" value="C:Holliday junction resolvase complex"/>
    <property type="evidence" value="ECO:0007669"/>
    <property type="project" value="UniProtKB-UniRule"/>
</dbReference>
<feature type="region of interest" description="Disordered" evidence="14">
    <location>
        <begin position="136"/>
        <end position="175"/>
    </location>
</feature>
<dbReference type="Gene3D" id="3.40.50.10130">
    <property type="match status" value="1"/>
</dbReference>
<accession>A0AA85IND7</accession>
<dbReference type="EC" id="3.1.22.-" evidence="13"/>
<keyword evidence="6 13" id="KW-0255">Endonuclease</keyword>
<evidence type="ECO:0000256" key="6">
    <source>
        <dbReference type="ARBA" id="ARBA00022759"/>
    </source>
</evidence>
<feature type="compositionally biased region" description="Basic and acidic residues" evidence="14">
    <location>
        <begin position="136"/>
        <end position="147"/>
    </location>
</feature>
<organism evidence="16 17">
    <name type="scientific">Trichobilharzia regenti</name>
    <name type="common">Nasal bird schistosome</name>
    <dbReference type="NCBI Taxonomy" id="157069"/>
    <lineage>
        <taxon>Eukaryota</taxon>
        <taxon>Metazoa</taxon>
        <taxon>Spiralia</taxon>
        <taxon>Lophotrochozoa</taxon>
        <taxon>Platyhelminthes</taxon>
        <taxon>Trematoda</taxon>
        <taxon>Digenea</taxon>
        <taxon>Strigeidida</taxon>
        <taxon>Schistosomatoidea</taxon>
        <taxon>Schistosomatidae</taxon>
        <taxon>Trichobilharzia</taxon>
    </lineage>
</organism>
<evidence type="ECO:0000256" key="11">
    <source>
        <dbReference type="ARBA" id="ARBA00023204"/>
    </source>
</evidence>
<dbReference type="FunFam" id="3.40.50.10130:FF:000003">
    <property type="entry name" value="Crossover junction endonuclease MUS81"/>
    <property type="match status" value="1"/>
</dbReference>
<dbReference type="GO" id="GO:0046872">
    <property type="term" value="F:metal ion binding"/>
    <property type="evidence" value="ECO:0007669"/>
    <property type="project" value="UniProtKB-UniRule"/>
</dbReference>
<dbReference type="SMART" id="SM00891">
    <property type="entry name" value="ERCC4"/>
    <property type="match status" value="1"/>
</dbReference>
<keyword evidence="11 13" id="KW-0234">DNA repair</keyword>
<evidence type="ECO:0000256" key="3">
    <source>
        <dbReference type="ARBA" id="ARBA00010015"/>
    </source>
</evidence>
<evidence type="ECO:0000256" key="5">
    <source>
        <dbReference type="ARBA" id="ARBA00022723"/>
    </source>
</evidence>
<evidence type="ECO:0000313" key="16">
    <source>
        <dbReference type="Proteomes" id="UP000050795"/>
    </source>
</evidence>
<dbReference type="InterPro" id="IPR010996">
    <property type="entry name" value="HHH_MUS81"/>
</dbReference>
<dbReference type="Gene3D" id="1.10.150.670">
    <property type="entry name" value="Crossover junction endonuclease EME1, DNA-binding domain"/>
    <property type="match status" value="1"/>
</dbReference>
<feature type="region of interest" description="Disordered" evidence="14">
    <location>
        <begin position="389"/>
        <end position="411"/>
    </location>
</feature>
<dbReference type="InterPro" id="IPR006166">
    <property type="entry name" value="ERCC4_domain"/>
</dbReference>
<feature type="domain" description="ERCC4" evidence="15">
    <location>
        <begin position="573"/>
        <end position="674"/>
    </location>
</feature>
<reference evidence="17" key="2">
    <citation type="submission" date="2023-11" db="UniProtKB">
        <authorList>
            <consortium name="WormBaseParasite"/>
        </authorList>
    </citation>
    <scope>IDENTIFICATION</scope>
</reference>
<keyword evidence="16" id="KW-1185">Reference proteome</keyword>
<dbReference type="WBParaSite" id="TREG1_108300.1">
    <property type="protein sequence ID" value="TREG1_108300.1"/>
    <property type="gene ID" value="TREG1_108300"/>
</dbReference>
<comment type="subunit">
    <text evidence="13">Interacts with EME1.</text>
</comment>
<comment type="cofactor">
    <cofactor evidence="1 13">
        <name>Mg(2+)</name>
        <dbReference type="ChEBI" id="CHEBI:18420"/>
    </cofactor>
</comment>
<dbReference type="GO" id="GO:0008821">
    <property type="term" value="F:crossover junction DNA endonuclease activity"/>
    <property type="evidence" value="ECO:0007669"/>
    <property type="project" value="UniProtKB-UniRule"/>
</dbReference>
<evidence type="ECO:0000256" key="7">
    <source>
        <dbReference type="ARBA" id="ARBA00022763"/>
    </source>
</evidence>
<comment type="similarity">
    <text evidence="3 13">Belongs to the XPF family.</text>
</comment>
<dbReference type="InterPro" id="IPR042530">
    <property type="entry name" value="EME1/EME2_C"/>
</dbReference>
<keyword evidence="5 13" id="KW-0479">Metal-binding</keyword>
<dbReference type="SUPFAM" id="SSF52980">
    <property type="entry name" value="Restriction endonuclease-like"/>
    <property type="match status" value="1"/>
</dbReference>
<dbReference type="InterPro" id="IPR027421">
    <property type="entry name" value="DNA_pol_lamdba_lyase_dom_sf"/>
</dbReference>
<dbReference type="Pfam" id="PF14716">
    <property type="entry name" value="HHH_8"/>
    <property type="match status" value="1"/>
</dbReference>
<evidence type="ECO:0000256" key="8">
    <source>
        <dbReference type="ARBA" id="ARBA00022801"/>
    </source>
</evidence>
<feature type="compositionally biased region" description="Low complexity" evidence="14">
    <location>
        <begin position="159"/>
        <end position="175"/>
    </location>
</feature>
<dbReference type="GO" id="GO:0005634">
    <property type="term" value="C:nucleus"/>
    <property type="evidence" value="ECO:0007669"/>
    <property type="project" value="UniProtKB-SubCell"/>
</dbReference>
<dbReference type="GO" id="GO:0031297">
    <property type="term" value="P:replication fork processing"/>
    <property type="evidence" value="ECO:0007669"/>
    <property type="project" value="UniProtKB-ARBA"/>
</dbReference>
<keyword evidence="8 13" id="KW-0378">Hydrolase</keyword>
<evidence type="ECO:0000259" key="15">
    <source>
        <dbReference type="SMART" id="SM00891"/>
    </source>
</evidence>
<comment type="subcellular location">
    <subcellularLocation>
        <location evidence="2 13">Nucleus</location>
    </subcellularLocation>
</comment>
<evidence type="ECO:0000256" key="14">
    <source>
        <dbReference type="SAM" id="MobiDB-lite"/>
    </source>
</evidence>
<dbReference type="GO" id="GO:0000712">
    <property type="term" value="P:resolution of meiotic recombination intermediates"/>
    <property type="evidence" value="ECO:0007669"/>
    <property type="project" value="TreeGrafter"/>
</dbReference>
<name>A0AA85IND7_TRIRE</name>
<evidence type="ECO:0000256" key="4">
    <source>
        <dbReference type="ARBA" id="ARBA00022722"/>
    </source>
</evidence>
<dbReference type="PANTHER" id="PTHR13451:SF0">
    <property type="entry name" value="CROSSOVER JUNCTION ENDONUCLEASE MUS81"/>
    <property type="match status" value="1"/>
</dbReference>
<evidence type="ECO:0000313" key="17">
    <source>
        <dbReference type="WBParaSite" id="TREG1_108300.1"/>
    </source>
</evidence>
<dbReference type="GO" id="GO:0003677">
    <property type="term" value="F:DNA binding"/>
    <property type="evidence" value="ECO:0007669"/>
    <property type="project" value="UniProtKB-UniRule"/>
</dbReference>
<proteinExistence type="inferred from homology"/>
<dbReference type="SUPFAM" id="SSF47802">
    <property type="entry name" value="DNA polymerase beta, N-terminal domain-like"/>
    <property type="match status" value="1"/>
</dbReference>
<keyword evidence="12 13" id="KW-0539">Nucleus</keyword>
<dbReference type="GO" id="GO:0006308">
    <property type="term" value="P:DNA catabolic process"/>
    <property type="evidence" value="ECO:0007669"/>
    <property type="project" value="UniProtKB-UniRule"/>
</dbReference>
<dbReference type="FunFam" id="1.10.150.110:FF:000001">
    <property type="entry name" value="Putative Crossover junction endonuclease MUS81"/>
    <property type="match status" value="1"/>
</dbReference>
<reference evidence="16" key="1">
    <citation type="submission" date="2022-06" db="EMBL/GenBank/DDBJ databases">
        <authorList>
            <person name="Berger JAMES D."/>
            <person name="Berger JAMES D."/>
        </authorList>
    </citation>
    <scope>NUCLEOTIDE SEQUENCE [LARGE SCALE GENOMIC DNA]</scope>
</reference>
<dbReference type="Proteomes" id="UP000050795">
    <property type="component" value="Unassembled WGS sequence"/>
</dbReference>
<keyword evidence="7 13" id="KW-0227">DNA damage</keyword>
<dbReference type="PANTHER" id="PTHR13451">
    <property type="entry name" value="CLASS II CROSSOVER JUNCTION ENDONUCLEASE MUS81"/>
    <property type="match status" value="1"/>
</dbReference>
<dbReference type="AlphaFoldDB" id="A0AA85IND7"/>
<dbReference type="Gene3D" id="1.10.150.110">
    <property type="entry name" value="DNA polymerase beta, N-terminal domain-like"/>
    <property type="match status" value="1"/>
</dbReference>
<feature type="compositionally biased region" description="Low complexity" evidence="14">
    <location>
        <begin position="394"/>
        <end position="403"/>
    </location>
</feature>